<sequence length="315" mass="33897">MVAPTDSDTPHVVVTGGCGFIGRAVVRAFRDRGARVTVVDREPLTVRDEGVTGIQGDLADPRVREAAVRPGTDGIVHLAAVTSVLRSVEMPATTYAENVAITHELLELARTRGVPRFVFASTNAVVGDVGGSTISESLPLQPLTPYGATKAACEMLLSGYAGSYGLAACALRFTNVYGPGMSHKDSFIPRLMRAALHGTGVRVYGDGRQRRDLVNLADIVRGILLAWDREYTGRAILGSGHSVSVLDMIDAVREVTGRPLEVEHVPAPEGEMPAVVVDLSRSERVLGYRPQVSLTEGLAEVWEYFVEHDREKVPE</sequence>
<comment type="caution">
    <text evidence="3">The sequence shown here is derived from an EMBL/GenBank/DDBJ whole genome shotgun (WGS) entry which is preliminary data.</text>
</comment>
<dbReference type="InterPro" id="IPR001509">
    <property type="entry name" value="Epimerase_deHydtase"/>
</dbReference>
<dbReference type="OrthoDB" id="9779041at2"/>
<dbReference type="RefSeq" id="WP_106177328.1">
    <property type="nucleotide sequence ID" value="NZ_PVNH01000002.1"/>
</dbReference>
<dbReference type="Gene3D" id="3.40.50.720">
    <property type="entry name" value="NAD(P)-binding Rossmann-like Domain"/>
    <property type="match status" value="1"/>
</dbReference>
<dbReference type="SUPFAM" id="SSF51735">
    <property type="entry name" value="NAD(P)-binding Rossmann-fold domains"/>
    <property type="match status" value="1"/>
</dbReference>
<evidence type="ECO:0000313" key="3">
    <source>
        <dbReference type="EMBL" id="PRX50220.1"/>
    </source>
</evidence>
<comment type="similarity">
    <text evidence="1">Belongs to the NAD(P)-dependent epimerase/dehydratase family.</text>
</comment>
<evidence type="ECO:0000313" key="4">
    <source>
        <dbReference type="Proteomes" id="UP000238362"/>
    </source>
</evidence>
<reference evidence="3 4" key="1">
    <citation type="submission" date="2018-03" db="EMBL/GenBank/DDBJ databases">
        <title>Genomic Encyclopedia of Type Strains, Phase III (KMG-III): the genomes of soil and plant-associated and newly described type strains.</title>
        <authorList>
            <person name="Whitman W."/>
        </authorList>
    </citation>
    <scope>NUCLEOTIDE SEQUENCE [LARGE SCALE GENOMIC DNA]</scope>
    <source>
        <strain evidence="3 4">CGMCC 4.7125</strain>
    </source>
</reference>
<dbReference type="Proteomes" id="UP000238362">
    <property type="component" value="Unassembled WGS sequence"/>
</dbReference>
<evidence type="ECO:0000259" key="2">
    <source>
        <dbReference type="Pfam" id="PF01370"/>
    </source>
</evidence>
<protein>
    <submittedName>
        <fullName evidence="3">UDP-glucose 4-epimerase</fullName>
    </submittedName>
</protein>
<dbReference type="Pfam" id="PF01370">
    <property type="entry name" value="Epimerase"/>
    <property type="match status" value="1"/>
</dbReference>
<dbReference type="AlphaFoldDB" id="A0A2T0M100"/>
<organism evidence="3 4">
    <name type="scientific">Prauserella shujinwangii</name>
    <dbReference type="NCBI Taxonomy" id="1453103"/>
    <lineage>
        <taxon>Bacteria</taxon>
        <taxon>Bacillati</taxon>
        <taxon>Actinomycetota</taxon>
        <taxon>Actinomycetes</taxon>
        <taxon>Pseudonocardiales</taxon>
        <taxon>Pseudonocardiaceae</taxon>
        <taxon>Prauserella</taxon>
    </lineage>
</organism>
<keyword evidence="4" id="KW-1185">Reference proteome</keyword>
<name>A0A2T0M100_9PSEU</name>
<evidence type="ECO:0000256" key="1">
    <source>
        <dbReference type="ARBA" id="ARBA00007637"/>
    </source>
</evidence>
<feature type="domain" description="NAD-dependent epimerase/dehydratase" evidence="2">
    <location>
        <begin position="12"/>
        <end position="229"/>
    </location>
</feature>
<gene>
    <name evidence="3" type="ORF">B0I33_102339</name>
</gene>
<proteinExistence type="inferred from homology"/>
<accession>A0A2T0M100</accession>
<dbReference type="InterPro" id="IPR036291">
    <property type="entry name" value="NAD(P)-bd_dom_sf"/>
</dbReference>
<dbReference type="EMBL" id="PVNH01000002">
    <property type="protein sequence ID" value="PRX50220.1"/>
    <property type="molecule type" value="Genomic_DNA"/>
</dbReference>
<dbReference type="PANTHER" id="PTHR43000">
    <property type="entry name" value="DTDP-D-GLUCOSE 4,6-DEHYDRATASE-RELATED"/>
    <property type="match status" value="1"/>
</dbReference>